<name>A0A9P6HVB6_9PEZI</name>
<dbReference type="RefSeq" id="XP_038741273.1">
    <property type="nucleotide sequence ID" value="XM_038893460.1"/>
</dbReference>
<dbReference type="AlphaFoldDB" id="A0A9P6HVB6"/>
<evidence type="ECO:0000256" key="1">
    <source>
        <dbReference type="SAM" id="MobiDB-lite"/>
    </source>
</evidence>
<dbReference type="GeneID" id="62166534"/>
<evidence type="ECO:0000313" key="2">
    <source>
        <dbReference type="EMBL" id="KAF9871812.1"/>
    </source>
</evidence>
<accession>A0A9P6HVB6</accession>
<dbReference type="EMBL" id="JAATWM020000042">
    <property type="protein sequence ID" value="KAF9871812.1"/>
    <property type="molecule type" value="Genomic_DNA"/>
</dbReference>
<gene>
    <name evidence="2" type="ORF">CkaCkLH20_10746</name>
</gene>
<reference evidence="2" key="2">
    <citation type="submission" date="2020-11" db="EMBL/GenBank/DDBJ databases">
        <title>Whole genome sequencing of Colletotrichum sp.</title>
        <authorList>
            <person name="Li H."/>
        </authorList>
    </citation>
    <scope>NUCLEOTIDE SEQUENCE</scope>
    <source>
        <strain evidence="2">CkLH20</strain>
    </source>
</reference>
<protein>
    <submittedName>
        <fullName evidence="2">Uncharacterized protein</fullName>
    </submittedName>
</protein>
<dbReference type="Proteomes" id="UP000781932">
    <property type="component" value="Unassembled WGS sequence"/>
</dbReference>
<proteinExistence type="predicted"/>
<dbReference type="OrthoDB" id="5343383at2759"/>
<feature type="compositionally biased region" description="Basic and acidic residues" evidence="1">
    <location>
        <begin position="230"/>
        <end position="240"/>
    </location>
</feature>
<feature type="region of interest" description="Disordered" evidence="1">
    <location>
        <begin position="209"/>
        <end position="256"/>
    </location>
</feature>
<reference evidence="2" key="1">
    <citation type="submission" date="2020-03" db="EMBL/GenBank/DDBJ databases">
        <authorList>
            <person name="He L."/>
        </authorList>
    </citation>
    <scope>NUCLEOTIDE SEQUENCE</scope>
    <source>
        <strain evidence="2">CkLH20</strain>
    </source>
</reference>
<sequence>MDPPHPDPGPASVYDLDATVASLARYYRVLSQMVSFRPANIGYPRDNGWGDDLIPLEKWRMLGFNDRVIDLLRHIPYVYSDRPVFPSTESINYLNTSWPFAELESFQGEDACGLDLWPFPDVRIPEGVVALSTRLRGDPFATWWILDTNTGEITPHEAVLMSPSEEVPEDEPWRSSRPVPAAEYFDKIRDDLIALDLIPVPSGTEGGDWEIWRSRRGGGQTGDPWITVEGGKRGEEKGDAKPPGNDCVMPASAPTG</sequence>
<keyword evidence="3" id="KW-1185">Reference proteome</keyword>
<comment type="caution">
    <text evidence="2">The sequence shown here is derived from an EMBL/GenBank/DDBJ whole genome shotgun (WGS) entry which is preliminary data.</text>
</comment>
<organism evidence="2 3">
    <name type="scientific">Colletotrichum karsti</name>
    <dbReference type="NCBI Taxonomy" id="1095194"/>
    <lineage>
        <taxon>Eukaryota</taxon>
        <taxon>Fungi</taxon>
        <taxon>Dikarya</taxon>
        <taxon>Ascomycota</taxon>
        <taxon>Pezizomycotina</taxon>
        <taxon>Sordariomycetes</taxon>
        <taxon>Hypocreomycetidae</taxon>
        <taxon>Glomerellales</taxon>
        <taxon>Glomerellaceae</taxon>
        <taxon>Colletotrichum</taxon>
        <taxon>Colletotrichum boninense species complex</taxon>
    </lineage>
</organism>
<evidence type="ECO:0000313" key="3">
    <source>
        <dbReference type="Proteomes" id="UP000781932"/>
    </source>
</evidence>